<evidence type="ECO:0000256" key="1">
    <source>
        <dbReference type="SAM" id="MobiDB-lite"/>
    </source>
</evidence>
<accession>A0ABR1BDK8</accession>
<protein>
    <submittedName>
        <fullName evidence="2">Uncharacterized protein</fullName>
    </submittedName>
</protein>
<feature type="region of interest" description="Disordered" evidence="1">
    <location>
        <begin position="1"/>
        <end position="21"/>
    </location>
</feature>
<name>A0ABR1BDK8_POLSC</name>
<comment type="caution">
    <text evidence="2">The sequence shown here is derived from an EMBL/GenBank/DDBJ whole genome shotgun (WGS) entry which is preliminary data.</text>
</comment>
<gene>
    <name evidence="2" type="ORF">RUM44_008858</name>
</gene>
<dbReference type="EMBL" id="JAWJWF010000002">
    <property type="protein sequence ID" value="KAK6638429.1"/>
    <property type="molecule type" value="Genomic_DNA"/>
</dbReference>
<dbReference type="Proteomes" id="UP001359485">
    <property type="component" value="Unassembled WGS sequence"/>
</dbReference>
<organism evidence="2 3">
    <name type="scientific">Polyplax serrata</name>
    <name type="common">Common mouse louse</name>
    <dbReference type="NCBI Taxonomy" id="468196"/>
    <lineage>
        <taxon>Eukaryota</taxon>
        <taxon>Metazoa</taxon>
        <taxon>Ecdysozoa</taxon>
        <taxon>Arthropoda</taxon>
        <taxon>Hexapoda</taxon>
        <taxon>Insecta</taxon>
        <taxon>Pterygota</taxon>
        <taxon>Neoptera</taxon>
        <taxon>Paraneoptera</taxon>
        <taxon>Psocodea</taxon>
        <taxon>Troctomorpha</taxon>
        <taxon>Phthiraptera</taxon>
        <taxon>Anoplura</taxon>
        <taxon>Polyplacidae</taxon>
        <taxon>Polyplax</taxon>
    </lineage>
</organism>
<evidence type="ECO:0000313" key="3">
    <source>
        <dbReference type="Proteomes" id="UP001359485"/>
    </source>
</evidence>
<reference evidence="2 3" key="1">
    <citation type="submission" date="2023-09" db="EMBL/GenBank/DDBJ databases">
        <title>Genomes of two closely related lineages of the louse Polyplax serrata with different host specificities.</title>
        <authorList>
            <person name="Martinu J."/>
            <person name="Tarabai H."/>
            <person name="Stefka J."/>
            <person name="Hypsa V."/>
        </authorList>
    </citation>
    <scope>NUCLEOTIDE SEQUENCE [LARGE SCALE GENOMIC DNA]</scope>
    <source>
        <strain evidence="2">98ZLc_SE</strain>
    </source>
</reference>
<evidence type="ECO:0000313" key="2">
    <source>
        <dbReference type="EMBL" id="KAK6638429.1"/>
    </source>
</evidence>
<proteinExistence type="predicted"/>
<keyword evidence="3" id="KW-1185">Reference proteome</keyword>
<sequence length="163" mass="18822">MPPPPKPNKETQVADSKLQKKVPSGEDRLNLVRLFSGQYERIVQVAKNSLKWGSHSDEPSIGLSNFLKGLIRNTMIVMKEEGGMAKAKVAKGLHFLQVNLAIVWTEKSTVPLFCHKGQKEKKNENDEEEWRMRLIMRIKATWTFWRVGRPQHEMGHNMIERSM</sequence>